<feature type="region of interest" description="Disordered" evidence="1">
    <location>
        <begin position="117"/>
        <end position="179"/>
    </location>
</feature>
<dbReference type="InterPro" id="IPR019835">
    <property type="entry name" value="SWIB_domain"/>
</dbReference>
<dbReference type="Gene3D" id="1.10.10.60">
    <property type="entry name" value="Homeodomain-like"/>
    <property type="match status" value="1"/>
</dbReference>
<dbReference type="AlphaFoldDB" id="A0A6A1UJL0"/>
<dbReference type="SMART" id="SM00151">
    <property type="entry name" value="SWIB"/>
    <property type="match status" value="2"/>
</dbReference>
<feature type="domain" description="DM2" evidence="2">
    <location>
        <begin position="278"/>
        <end position="357"/>
    </location>
</feature>
<reference evidence="4 5" key="1">
    <citation type="journal article" date="2019" name="Plant Biotechnol. J.">
        <title>The red bayberry genome and genetic basis of sex determination.</title>
        <authorList>
            <person name="Jia H.M."/>
            <person name="Jia H.J."/>
            <person name="Cai Q.L."/>
            <person name="Wang Y."/>
            <person name="Zhao H.B."/>
            <person name="Yang W.F."/>
            <person name="Wang G.Y."/>
            <person name="Li Y.H."/>
            <person name="Zhan D.L."/>
            <person name="Shen Y.T."/>
            <person name="Niu Q.F."/>
            <person name="Chang L."/>
            <person name="Qiu J."/>
            <person name="Zhao L."/>
            <person name="Xie H.B."/>
            <person name="Fu W.Y."/>
            <person name="Jin J."/>
            <person name="Li X.W."/>
            <person name="Jiao Y."/>
            <person name="Zhou C.C."/>
            <person name="Tu T."/>
            <person name="Chai C.Y."/>
            <person name="Gao J.L."/>
            <person name="Fan L.J."/>
            <person name="van de Weg E."/>
            <person name="Wang J.Y."/>
            <person name="Gao Z.S."/>
        </authorList>
    </citation>
    <scope>NUCLEOTIDE SEQUENCE [LARGE SCALE GENOMIC DNA]</scope>
    <source>
        <tissue evidence="4">Leaves</tissue>
    </source>
</reference>
<evidence type="ECO:0000256" key="1">
    <source>
        <dbReference type="SAM" id="MobiDB-lite"/>
    </source>
</evidence>
<feature type="domain" description="DEK-C" evidence="3">
    <location>
        <begin position="1"/>
        <end position="57"/>
    </location>
</feature>
<feature type="domain" description="DM2" evidence="2">
    <location>
        <begin position="175"/>
        <end position="252"/>
    </location>
</feature>
<feature type="region of interest" description="Disordered" evidence="1">
    <location>
        <begin position="58"/>
        <end position="101"/>
    </location>
</feature>
<dbReference type="InterPro" id="IPR014876">
    <property type="entry name" value="DEK_C"/>
</dbReference>
<proteinExistence type="predicted"/>
<sequence>MVSDQEIAQGVESVLRQADPNSVTTLGGVIQQLEAKLGQNLSNKAGFIRDQINVLIQSHSQQQPQQPLPQPQQLHHHLPTPKDHFALRNHPQFPSTHHQQFHPHFALHHTHHRPDELIFRQPQPPPLQPQPRPAHVQPQPPLTKPEAFAPSATATPENPKQSGTVGVKRRGGPGGLNKVCGVSPELQAIVGEPALPRTEIVKQLWAYIRKNNLQDPSNKRKIICDDALRVVFETDCTDMFKMNKLLAKHIIALEPTKESGQAKRLKVDAESTAGSTEPGSSPVIISEALAKFFGTEGREMLQSEAMRRVWEYIKVNHLEDPLNSMVILCDANLRELLGCESISALGITELLARHHLFKQS</sequence>
<dbReference type="Pfam" id="PF02201">
    <property type="entry name" value="SWIB"/>
    <property type="match status" value="2"/>
</dbReference>
<dbReference type="OrthoDB" id="10251073at2759"/>
<organism evidence="4 5">
    <name type="scientific">Morella rubra</name>
    <name type="common">Chinese bayberry</name>
    <dbReference type="NCBI Taxonomy" id="262757"/>
    <lineage>
        <taxon>Eukaryota</taxon>
        <taxon>Viridiplantae</taxon>
        <taxon>Streptophyta</taxon>
        <taxon>Embryophyta</taxon>
        <taxon>Tracheophyta</taxon>
        <taxon>Spermatophyta</taxon>
        <taxon>Magnoliopsida</taxon>
        <taxon>eudicotyledons</taxon>
        <taxon>Gunneridae</taxon>
        <taxon>Pentapetalae</taxon>
        <taxon>rosids</taxon>
        <taxon>fabids</taxon>
        <taxon>Fagales</taxon>
        <taxon>Myricaceae</taxon>
        <taxon>Morella</taxon>
    </lineage>
</organism>
<name>A0A6A1UJL0_9ROSI</name>
<comment type="caution">
    <text evidence="4">The sequence shown here is derived from an EMBL/GenBank/DDBJ whole genome shotgun (WGS) entry which is preliminary data.</text>
</comment>
<dbReference type="Pfam" id="PF08766">
    <property type="entry name" value="DEK_C"/>
    <property type="match status" value="1"/>
</dbReference>
<protein>
    <submittedName>
        <fullName evidence="4">Upstream activation factor subunit spp27</fullName>
    </submittedName>
</protein>
<dbReference type="InterPro" id="IPR036885">
    <property type="entry name" value="SWIB_MDM2_dom_sf"/>
</dbReference>
<dbReference type="EMBL" id="RXIC02000177">
    <property type="protein sequence ID" value="KAB1200343.1"/>
    <property type="molecule type" value="Genomic_DNA"/>
</dbReference>
<dbReference type="SUPFAM" id="SSF109715">
    <property type="entry name" value="DEK C-terminal domain"/>
    <property type="match status" value="1"/>
</dbReference>
<dbReference type="PANTHER" id="PTHR13844">
    <property type="entry name" value="SWI/SNF-RELATED MATRIX-ASSOCIATED ACTIN-DEPENDENT REGULATOR OF CHROMATIN SUBFAMILY D"/>
    <property type="match status" value="1"/>
</dbReference>
<dbReference type="Proteomes" id="UP000516437">
    <property type="component" value="Unassembled WGS sequence"/>
</dbReference>
<evidence type="ECO:0000313" key="4">
    <source>
        <dbReference type="EMBL" id="KAB1200343.1"/>
    </source>
</evidence>
<evidence type="ECO:0000259" key="3">
    <source>
        <dbReference type="PROSITE" id="PS51998"/>
    </source>
</evidence>
<evidence type="ECO:0000259" key="2">
    <source>
        <dbReference type="PROSITE" id="PS51925"/>
    </source>
</evidence>
<dbReference type="Gene3D" id="1.10.245.10">
    <property type="entry name" value="SWIB/MDM2 domain"/>
    <property type="match status" value="2"/>
</dbReference>
<accession>A0A6A1UJL0</accession>
<keyword evidence="5" id="KW-1185">Reference proteome</keyword>
<dbReference type="InterPro" id="IPR003121">
    <property type="entry name" value="SWIB_MDM2_domain"/>
</dbReference>
<dbReference type="PROSITE" id="PS51998">
    <property type="entry name" value="DEK_C"/>
    <property type="match status" value="1"/>
</dbReference>
<dbReference type="SUPFAM" id="SSF47592">
    <property type="entry name" value="SWIB/MDM2 domain"/>
    <property type="match status" value="2"/>
</dbReference>
<feature type="compositionally biased region" description="Polar residues" evidence="1">
    <location>
        <begin position="152"/>
        <end position="164"/>
    </location>
</feature>
<gene>
    <name evidence="4" type="ORF">CJ030_MR0G007603</name>
</gene>
<dbReference type="CDD" id="cd10567">
    <property type="entry name" value="SWIB-MDM2_like"/>
    <property type="match status" value="2"/>
</dbReference>
<evidence type="ECO:0000313" key="5">
    <source>
        <dbReference type="Proteomes" id="UP000516437"/>
    </source>
</evidence>
<feature type="compositionally biased region" description="Pro residues" evidence="1">
    <location>
        <begin position="122"/>
        <end position="143"/>
    </location>
</feature>
<dbReference type="PROSITE" id="PS51925">
    <property type="entry name" value="SWIB_MDM2"/>
    <property type="match status" value="2"/>
</dbReference>